<dbReference type="EMBL" id="CM046124">
    <property type="protein sequence ID" value="KAI8433088.1"/>
    <property type="molecule type" value="Genomic_DNA"/>
</dbReference>
<evidence type="ECO:0000313" key="2">
    <source>
        <dbReference type="Proteomes" id="UP001064048"/>
    </source>
</evidence>
<proteinExistence type="predicted"/>
<evidence type="ECO:0000313" key="1">
    <source>
        <dbReference type="EMBL" id="KAI8433088.1"/>
    </source>
</evidence>
<keyword evidence="2" id="KW-1185">Reference proteome</keyword>
<comment type="caution">
    <text evidence="1">The sequence shown here is derived from an EMBL/GenBank/DDBJ whole genome shotgun (WGS) entry which is preliminary data.</text>
</comment>
<accession>A0ACC0KA14</accession>
<sequence length="708" mass="80102">MNSNWLSELLVKLIITARYLAGQDEPEKFPGYPVEANSTLTFPQLVAIQGYRAEEHKVITEDGYILTMFRIPRGKKCKNSIRRPPVLLVHGVLQSADTFIDAGPKDGLGYLVADECYDTWFGNVRGTFYSRAHVSLDPDTDRKFWQFSVDEMGLYDIPAFIEHVLQETGAPQLNYIGFSQGGGTFMIICSERPGYCDKARLLIGLAPATRQFYTRSIPFREITRAVNKFREPIEEAVNNKKFVKFDYGRKNNLEIYGTPTPPEYNLKAVTVPTVVIQGVNDGIVDIRDSTWAAKQLPNLSEYVKVGDPLWTETNIRHLLGTNEVHKFPGYPAEARSTITFPQQAAIHGYRAEEHQVITEDGYILTMFRIPRRSQCHEAIKGPPVLLMHGVLESADTFIDAGPKDGLGYLVADACYDAWFGNVRGTFYSRQHVYLNPDRDWLFWQFTVDEIGLYDVPASINHVLKVTGAQQLNYIGFSQGGGTFIIMCSERPGYCEKVRLFIGLSPATRHYHTKSIPFREISKAINKFRRPLDEVGIWEIFTKGYPVQVIIRFFCRNRLLAGAVCGTLISVLDSSHAGSITPETLKVGFSHAPAGISTKNAARYGQAVMSKKFVKFDYGRRKNLEFYGTPYAPQYNFSAVTVPVVVIQGLNDGIVDVKDSFWAAAQLPNLISYRIVRDRYWTHFDQTYSKLVSEATFPIIREYLSQYRS</sequence>
<organism evidence="1 2">
    <name type="scientific">Choristoneura fumiferana</name>
    <name type="common">Spruce budworm moth</name>
    <name type="synonym">Archips fumiferana</name>
    <dbReference type="NCBI Taxonomy" id="7141"/>
    <lineage>
        <taxon>Eukaryota</taxon>
        <taxon>Metazoa</taxon>
        <taxon>Ecdysozoa</taxon>
        <taxon>Arthropoda</taxon>
        <taxon>Hexapoda</taxon>
        <taxon>Insecta</taxon>
        <taxon>Pterygota</taxon>
        <taxon>Neoptera</taxon>
        <taxon>Endopterygota</taxon>
        <taxon>Lepidoptera</taxon>
        <taxon>Glossata</taxon>
        <taxon>Ditrysia</taxon>
        <taxon>Tortricoidea</taxon>
        <taxon>Tortricidae</taxon>
        <taxon>Tortricinae</taxon>
        <taxon>Choristoneura</taxon>
    </lineage>
</organism>
<gene>
    <name evidence="1" type="ORF">MSG28_013946</name>
</gene>
<reference evidence="1 2" key="1">
    <citation type="journal article" date="2022" name="Genome Biol. Evol.">
        <title>The Spruce Budworm Genome: Reconstructing the Evolutionary History of Antifreeze Proteins.</title>
        <authorList>
            <person name="Beliveau C."/>
            <person name="Gagne P."/>
            <person name="Picq S."/>
            <person name="Vernygora O."/>
            <person name="Keeling C.I."/>
            <person name="Pinkney K."/>
            <person name="Doucet D."/>
            <person name="Wen F."/>
            <person name="Johnston J.S."/>
            <person name="Maaroufi H."/>
            <person name="Boyle B."/>
            <person name="Laroche J."/>
            <person name="Dewar K."/>
            <person name="Juretic N."/>
            <person name="Blackburn G."/>
            <person name="Nisole A."/>
            <person name="Brunet B."/>
            <person name="Brandao M."/>
            <person name="Lumley L."/>
            <person name="Duan J."/>
            <person name="Quan G."/>
            <person name="Lucarotti C.J."/>
            <person name="Roe A.D."/>
            <person name="Sperling F.A.H."/>
            <person name="Levesque R.C."/>
            <person name="Cusson M."/>
        </authorList>
    </citation>
    <scope>NUCLEOTIDE SEQUENCE [LARGE SCALE GENOMIC DNA]</scope>
    <source>
        <strain evidence="1">Glfc:IPQL:Cfum</strain>
    </source>
</reference>
<dbReference type="Proteomes" id="UP001064048">
    <property type="component" value="Chromosome 24"/>
</dbReference>
<name>A0ACC0KA14_CHOFU</name>
<protein>
    <submittedName>
        <fullName evidence="1">Uncharacterized protein</fullName>
    </submittedName>
</protein>